<dbReference type="Proteomes" id="UP000007058">
    <property type="component" value="Chromosome"/>
</dbReference>
<reference evidence="5 6" key="1">
    <citation type="journal article" date="2005" name="DNA Res.">
        <title>Complete genome sequence of the facultative anaerobic magnetotactic bacterium Magnetospirillum sp. strain AMB-1.</title>
        <authorList>
            <person name="Matsunaga T."/>
            <person name="Okamura Y."/>
            <person name="Fukuda Y."/>
            <person name="Wahyudi A.T."/>
            <person name="Murase Y."/>
            <person name="Takeyama H."/>
        </authorList>
    </citation>
    <scope>NUCLEOTIDE SEQUENCE [LARGE SCALE GENOMIC DNA]</scope>
    <source>
        <strain evidence="6">ATCC 700264 / AMB-1</strain>
    </source>
</reference>
<dbReference type="PANTHER" id="PTHR42659">
    <property type="entry name" value="XANTHINE DEHYDROGENASE SUBUNIT C-RELATED"/>
    <property type="match status" value="1"/>
</dbReference>
<dbReference type="GO" id="GO:0071949">
    <property type="term" value="F:FAD binding"/>
    <property type="evidence" value="ECO:0007669"/>
    <property type="project" value="InterPro"/>
</dbReference>
<protein>
    <submittedName>
        <fullName evidence="5">Aerobic-type carbon monoxide dehydrogenase</fullName>
    </submittedName>
</protein>
<evidence type="ECO:0000313" key="5">
    <source>
        <dbReference type="EMBL" id="BAE50288.1"/>
    </source>
</evidence>
<dbReference type="STRING" id="342108.amb1484"/>
<dbReference type="PANTHER" id="PTHR42659:SF2">
    <property type="entry name" value="XANTHINE DEHYDROGENASE SUBUNIT C-RELATED"/>
    <property type="match status" value="1"/>
</dbReference>
<dbReference type="KEGG" id="mag:amb1484"/>
<dbReference type="InterPro" id="IPR002346">
    <property type="entry name" value="Mopterin_DH_FAD-bd"/>
</dbReference>
<dbReference type="EMBL" id="AP007255">
    <property type="protein sequence ID" value="BAE50288.1"/>
    <property type="molecule type" value="Genomic_DNA"/>
</dbReference>
<dbReference type="Pfam" id="PF03450">
    <property type="entry name" value="CO_deh_flav_C"/>
    <property type="match status" value="1"/>
</dbReference>
<dbReference type="AlphaFoldDB" id="Q2W787"/>
<evidence type="ECO:0000256" key="1">
    <source>
        <dbReference type="ARBA" id="ARBA00022630"/>
    </source>
</evidence>
<dbReference type="SMART" id="SM01092">
    <property type="entry name" value="CO_deh_flav_C"/>
    <property type="match status" value="1"/>
</dbReference>
<keyword evidence="1" id="KW-0285">Flavoprotein</keyword>
<keyword evidence="3" id="KW-0560">Oxidoreductase</keyword>
<name>Q2W787_PARM1</name>
<dbReference type="PROSITE" id="PS51387">
    <property type="entry name" value="FAD_PCMH"/>
    <property type="match status" value="1"/>
</dbReference>
<sequence length="280" mass="28904">MRCDYPTTVNEALALLAAAPDSVLVAGCTDFFPAQGLAPITRPIIDLSAIAEARGIAAGADGWRFGALTTWSDIATADLPARFRGLQQAARQVGALQIQNVGTIGGNLCNASPAADGVPPLLCLDASVELASAEGTRKVPLDRFILGNRKTERRPDEMVTAILIPDGGAKAASAFLKLGSRTSLVISIAMVSVLLEADGAGKVARAAVAVGACSVVAKRLEALEADLRGQPVSPGLADLVTPAHLSPLSPIRDLRGTPEYRLDVALTMIRRGLAEVGGLV</sequence>
<organism evidence="5 6">
    <name type="scientific">Paramagnetospirillum magneticum (strain ATCC 700264 / AMB-1)</name>
    <name type="common">Magnetospirillum magneticum</name>
    <dbReference type="NCBI Taxonomy" id="342108"/>
    <lineage>
        <taxon>Bacteria</taxon>
        <taxon>Pseudomonadati</taxon>
        <taxon>Pseudomonadota</taxon>
        <taxon>Alphaproteobacteria</taxon>
        <taxon>Rhodospirillales</taxon>
        <taxon>Magnetospirillaceae</taxon>
        <taxon>Paramagnetospirillum</taxon>
    </lineage>
</organism>
<dbReference type="SUPFAM" id="SSF56176">
    <property type="entry name" value="FAD-binding/transporter-associated domain-like"/>
    <property type="match status" value="1"/>
</dbReference>
<dbReference type="Gene3D" id="3.30.465.10">
    <property type="match status" value="1"/>
</dbReference>
<feature type="domain" description="FAD-binding PCMH-type" evidence="4">
    <location>
        <begin position="1"/>
        <end position="169"/>
    </location>
</feature>
<accession>Q2W787</accession>
<evidence type="ECO:0000313" key="6">
    <source>
        <dbReference type="Proteomes" id="UP000007058"/>
    </source>
</evidence>
<dbReference type="Pfam" id="PF00941">
    <property type="entry name" value="FAD_binding_5"/>
    <property type="match status" value="1"/>
</dbReference>
<dbReference type="InterPro" id="IPR036318">
    <property type="entry name" value="FAD-bd_PCMH-like_sf"/>
</dbReference>
<dbReference type="HOGENOM" id="CLU_058050_0_0_5"/>
<dbReference type="GO" id="GO:0016491">
    <property type="term" value="F:oxidoreductase activity"/>
    <property type="evidence" value="ECO:0007669"/>
    <property type="project" value="UniProtKB-KW"/>
</dbReference>
<dbReference type="InterPro" id="IPR051312">
    <property type="entry name" value="Diverse_Substr_Oxidored"/>
</dbReference>
<evidence type="ECO:0000256" key="3">
    <source>
        <dbReference type="ARBA" id="ARBA00023002"/>
    </source>
</evidence>
<dbReference type="InterPro" id="IPR036683">
    <property type="entry name" value="CO_DH_flav_C_dom_sf"/>
</dbReference>
<dbReference type="InterPro" id="IPR005107">
    <property type="entry name" value="CO_DH_flav_C"/>
</dbReference>
<evidence type="ECO:0000259" key="4">
    <source>
        <dbReference type="PROSITE" id="PS51387"/>
    </source>
</evidence>
<dbReference type="OrthoDB" id="9814706at2"/>
<proteinExistence type="predicted"/>
<dbReference type="SUPFAM" id="SSF55447">
    <property type="entry name" value="CO dehydrogenase flavoprotein C-terminal domain-like"/>
    <property type="match status" value="1"/>
</dbReference>
<dbReference type="RefSeq" id="WP_011383894.1">
    <property type="nucleotide sequence ID" value="NC_007626.1"/>
</dbReference>
<dbReference type="InterPro" id="IPR016166">
    <property type="entry name" value="FAD-bd_PCMH"/>
</dbReference>
<keyword evidence="2" id="KW-0274">FAD</keyword>
<dbReference type="InterPro" id="IPR016169">
    <property type="entry name" value="FAD-bd_PCMH_sub2"/>
</dbReference>
<evidence type="ECO:0000256" key="2">
    <source>
        <dbReference type="ARBA" id="ARBA00022827"/>
    </source>
</evidence>
<dbReference type="Gene3D" id="3.30.390.50">
    <property type="entry name" value="CO dehydrogenase flavoprotein, C-terminal domain"/>
    <property type="match status" value="1"/>
</dbReference>
<gene>
    <name evidence="5" type="ordered locus">amb1484</name>
</gene>
<keyword evidence="6" id="KW-1185">Reference proteome</keyword>